<dbReference type="GO" id="GO:0018064">
    <property type="term" value="F:protein-L-histidine N-tele-methyltransferase activity"/>
    <property type="evidence" value="ECO:0007669"/>
    <property type="project" value="UniProtKB-EC"/>
</dbReference>
<sequence>MDFQFNFSLGDFNRTDLETHDCREESSDQRSLPASEEILPEPQLCPEFLESEYEVLKLGKNIAINCLRSRSVEGRLGGLNDDNCIQKTMANHSDLIPNVYEGGLKVWECSLDLVQYLKEARVPLEGLHILDLGCGAGLPGIFALQQNAAQVCFQDFNKEVLNYLTIPNVRLNIGDRDISETCQFISGDWGQIGDDLIASNRFDVILTSETIYNTDSVPSLYTLMKRTLKPEGMILVAAKTHYFGVGGGTRLFEEYIQKQLDFRIEVCKKITEGVQREILQMKYKEKKVSDG</sequence>
<proteinExistence type="inferred from homology"/>
<dbReference type="Proteomes" id="UP001152320">
    <property type="component" value="Chromosome 18"/>
</dbReference>
<dbReference type="Gene3D" id="3.40.50.150">
    <property type="entry name" value="Vaccinia Virus protein VP39"/>
    <property type="match status" value="1"/>
</dbReference>
<dbReference type="GO" id="GO:0032259">
    <property type="term" value="P:methylation"/>
    <property type="evidence" value="ECO:0007669"/>
    <property type="project" value="UniProtKB-KW"/>
</dbReference>
<dbReference type="GO" id="GO:0005634">
    <property type="term" value="C:nucleus"/>
    <property type="evidence" value="ECO:0007669"/>
    <property type="project" value="UniProtKB-SubCell"/>
</dbReference>
<dbReference type="AlphaFoldDB" id="A0A9Q0YLB8"/>
<dbReference type="PANTHER" id="PTHR14614:SF39">
    <property type="entry name" value="HISTIDINE PROTEIN METHYLTRANSFERASE 1 HOMOLOG"/>
    <property type="match status" value="1"/>
</dbReference>
<evidence type="ECO:0000313" key="10">
    <source>
        <dbReference type="EMBL" id="KAJ8024474.1"/>
    </source>
</evidence>
<evidence type="ECO:0000256" key="8">
    <source>
        <dbReference type="ARBA" id="ARBA00023242"/>
    </source>
</evidence>
<evidence type="ECO:0000256" key="6">
    <source>
        <dbReference type="ARBA" id="ARBA00022679"/>
    </source>
</evidence>
<dbReference type="InterPro" id="IPR029063">
    <property type="entry name" value="SAM-dependent_MTases_sf"/>
</dbReference>
<evidence type="ECO:0000256" key="9">
    <source>
        <dbReference type="ARBA" id="ARBA00038126"/>
    </source>
</evidence>
<reference evidence="10" key="1">
    <citation type="submission" date="2021-10" db="EMBL/GenBank/DDBJ databases">
        <title>Tropical sea cucumber genome reveals ecological adaptation and Cuvierian tubules defense mechanism.</title>
        <authorList>
            <person name="Chen T."/>
        </authorList>
    </citation>
    <scope>NUCLEOTIDE SEQUENCE</scope>
    <source>
        <strain evidence="10">Nanhai2018</strain>
        <tissue evidence="10">Muscle</tissue>
    </source>
</reference>
<dbReference type="GO" id="GO:0005737">
    <property type="term" value="C:cytoplasm"/>
    <property type="evidence" value="ECO:0007669"/>
    <property type="project" value="UniProtKB-SubCell"/>
</dbReference>
<dbReference type="InterPro" id="IPR019410">
    <property type="entry name" value="Methyltransf_16"/>
</dbReference>
<keyword evidence="4" id="KW-0963">Cytoplasm</keyword>
<dbReference type="OrthoDB" id="1723750at2759"/>
<comment type="similarity">
    <text evidence="9">Belongs to the methyltransferase superfamily. METTL18 family.</text>
</comment>
<keyword evidence="11" id="KW-1185">Reference proteome</keyword>
<keyword evidence="8" id="KW-0539">Nucleus</keyword>
<evidence type="ECO:0000256" key="2">
    <source>
        <dbReference type="ARBA" id="ARBA00004496"/>
    </source>
</evidence>
<evidence type="ECO:0000256" key="5">
    <source>
        <dbReference type="ARBA" id="ARBA00022603"/>
    </source>
</evidence>
<evidence type="ECO:0000256" key="7">
    <source>
        <dbReference type="ARBA" id="ARBA00022691"/>
    </source>
</evidence>
<evidence type="ECO:0000313" key="11">
    <source>
        <dbReference type="Proteomes" id="UP001152320"/>
    </source>
</evidence>
<dbReference type="EMBL" id="JAIZAY010000018">
    <property type="protein sequence ID" value="KAJ8024474.1"/>
    <property type="molecule type" value="Genomic_DNA"/>
</dbReference>
<dbReference type="Pfam" id="PF10294">
    <property type="entry name" value="Methyltransf_16"/>
    <property type="match status" value="1"/>
</dbReference>
<dbReference type="CDD" id="cd02440">
    <property type="entry name" value="AdoMet_MTases"/>
    <property type="match status" value="1"/>
</dbReference>
<gene>
    <name evidence="10" type="ORF">HOLleu_34389</name>
</gene>
<organism evidence="10 11">
    <name type="scientific">Holothuria leucospilota</name>
    <name type="common">Black long sea cucumber</name>
    <name type="synonym">Mertensiothuria leucospilota</name>
    <dbReference type="NCBI Taxonomy" id="206669"/>
    <lineage>
        <taxon>Eukaryota</taxon>
        <taxon>Metazoa</taxon>
        <taxon>Echinodermata</taxon>
        <taxon>Eleutherozoa</taxon>
        <taxon>Echinozoa</taxon>
        <taxon>Holothuroidea</taxon>
        <taxon>Aspidochirotacea</taxon>
        <taxon>Aspidochirotida</taxon>
        <taxon>Holothuriidae</taxon>
        <taxon>Holothuria</taxon>
    </lineage>
</organism>
<evidence type="ECO:0000256" key="4">
    <source>
        <dbReference type="ARBA" id="ARBA00022490"/>
    </source>
</evidence>
<name>A0A9Q0YLB8_HOLLE</name>
<keyword evidence="6" id="KW-0808">Transferase</keyword>
<dbReference type="EC" id="2.1.1.85" evidence="3"/>
<dbReference type="SUPFAM" id="SSF53335">
    <property type="entry name" value="S-adenosyl-L-methionine-dependent methyltransferases"/>
    <property type="match status" value="1"/>
</dbReference>
<keyword evidence="7" id="KW-0949">S-adenosyl-L-methionine</keyword>
<comment type="subcellular location">
    <subcellularLocation>
        <location evidence="2">Cytoplasm</location>
    </subcellularLocation>
    <subcellularLocation>
        <location evidence="1">Nucleus</location>
    </subcellularLocation>
</comment>
<keyword evidence="5 10" id="KW-0489">Methyltransferase</keyword>
<accession>A0A9Q0YLB8</accession>
<protein>
    <recommendedName>
        <fullName evidence="3">protein-histidine N-methyltransferase</fullName>
        <ecNumber evidence="3">2.1.1.85</ecNumber>
    </recommendedName>
</protein>
<evidence type="ECO:0000256" key="3">
    <source>
        <dbReference type="ARBA" id="ARBA00012533"/>
    </source>
</evidence>
<dbReference type="PANTHER" id="PTHR14614">
    <property type="entry name" value="HEPATOCELLULAR CARCINOMA-ASSOCIATED ANTIGEN"/>
    <property type="match status" value="1"/>
</dbReference>
<comment type="caution">
    <text evidence="10">The sequence shown here is derived from an EMBL/GenBank/DDBJ whole genome shotgun (WGS) entry which is preliminary data.</text>
</comment>
<evidence type="ECO:0000256" key="1">
    <source>
        <dbReference type="ARBA" id="ARBA00004123"/>
    </source>
</evidence>